<feature type="domain" description="Protein kinase" evidence="8">
    <location>
        <begin position="97"/>
        <end position="380"/>
    </location>
</feature>
<dbReference type="Pfam" id="PF00069">
    <property type="entry name" value="Pkinase"/>
    <property type="match status" value="1"/>
</dbReference>
<evidence type="ECO:0000256" key="4">
    <source>
        <dbReference type="ARBA" id="ARBA00022741"/>
    </source>
</evidence>
<dbReference type="OrthoDB" id="266718at2759"/>
<dbReference type="SUPFAM" id="SSF56112">
    <property type="entry name" value="Protein kinase-like (PK-like)"/>
    <property type="match status" value="1"/>
</dbReference>
<feature type="region of interest" description="Disordered" evidence="7">
    <location>
        <begin position="9"/>
        <end position="30"/>
    </location>
</feature>
<dbReference type="RefSeq" id="XP_037224731.1">
    <property type="nucleotide sequence ID" value="XM_037359636.1"/>
</dbReference>
<dbReference type="PROSITE" id="PS50011">
    <property type="entry name" value="PROTEIN_KINASE_DOM"/>
    <property type="match status" value="1"/>
</dbReference>
<comment type="caution">
    <text evidence="9">The sequence shown here is derived from an EMBL/GenBank/DDBJ whole genome shotgun (WGS) entry which is preliminary data.</text>
</comment>
<evidence type="ECO:0000256" key="6">
    <source>
        <dbReference type="ARBA" id="ARBA00022840"/>
    </source>
</evidence>
<dbReference type="GeneID" id="59342152"/>
<keyword evidence="3" id="KW-0808">Transferase</keyword>
<keyword evidence="5 9" id="KW-0418">Kinase</keyword>
<organism evidence="9 10">
    <name type="scientific">Mycena indigotica</name>
    <dbReference type="NCBI Taxonomy" id="2126181"/>
    <lineage>
        <taxon>Eukaryota</taxon>
        <taxon>Fungi</taxon>
        <taxon>Dikarya</taxon>
        <taxon>Basidiomycota</taxon>
        <taxon>Agaricomycotina</taxon>
        <taxon>Agaricomycetes</taxon>
        <taxon>Agaricomycetidae</taxon>
        <taxon>Agaricales</taxon>
        <taxon>Marasmiineae</taxon>
        <taxon>Mycenaceae</taxon>
        <taxon>Mycena</taxon>
    </lineage>
</organism>
<reference evidence="9" key="1">
    <citation type="submission" date="2020-05" db="EMBL/GenBank/DDBJ databases">
        <title>Mycena genomes resolve the evolution of fungal bioluminescence.</title>
        <authorList>
            <person name="Tsai I.J."/>
        </authorList>
    </citation>
    <scope>NUCLEOTIDE SEQUENCE</scope>
    <source>
        <strain evidence="9">171206Taipei</strain>
    </source>
</reference>
<keyword evidence="2" id="KW-0723">Serine/threonine-protein kinase</keyword>
<evidence type="ECO:0000256" key="2">
    <source>
        <dbReference type="ARBA" id="ARBA00022527"/>
    </source>
</evidence>
<dbReference type="Proteomes" id="UP000636479">
    <property type="component" value="Unassembled WGS sequence"/>
</dbReference>
<dbReference type="EMBL" id="JACAZF010000002">
    <property type="protein sequence ID" value="KAF7312623.1"/>
    <property type="molecule type" value="Genomic_DNA"/>
</dbReference>
<proteinExistence type="inferred from homology"/>
<dbReference type="AlphaFoldDB" id="A0A8H6T7S1"/>
<dbReference type="Gene3D" id="1.10.510.10">
    <property type="entry name" value="Transferase(Phosphotransferase) domain 1"/>
    <property type="match status" value="1"/>
</dbReference>
<name>A0A8H6T7S1_9AGAR</name>
<protein>
    <submittedName>
        <fullName evidence="9">Kinase-like protein</fullName>
    </submittedName>
</protein>
<evidence type="ECO:0000256" key="1">
    <source>
        <dbReference type="ARBA" id="ARBA00006529"/>
    </source>
</evidence>
<dbReference type="PANTHER" id="PTHR11584:SF369">
    <property type="entry name" value="MITOGEN-ACTIVATED PROTEIN KINASE KINASE KINASE 19-RELATED"/>
    <property type="match status" value="1"/>
</dbReference>
<accession>A0A8H6T7S1</accession>
<comment type="similarity">
    <text evidence="1">Belongs to the protein kinase superfamily. STE Ser/Thr protein kinase family. MAP kinase kinase kinase subfamily.</text>
</comment>
<dbReference type="PANTHER" id="PTHR11584">
    <property type="entry name" value="SERINE/THREONINE PROTEIN KINASE"/>
    <property type="match status" value="1"/>
</dbReference>
<keyword evidence="10" id="KW-1185">Reference proteome</keyword>
<dbReference type="GO" id="GO:0004674">
    <property type="term" value="F:protein serine/threonine kinase activity"/>
    <property type="evidence" value="ECO:0007669"/>
    <property type="project" value="UniProtKB-KW"/>
</dbReference>
<keyword evidence="6" id="KW-0067">ATP-binding</keyword>
<dbReference type="InterPro" id="IPR011009">
    <property type="entry name" value="Kinase-like_dom_sf"/>
</dbReference>
<evidence type="ECO:0000256" key="5">
    <source>
        <dbReference type="ARBA" id="ARBA00022777"/>
    </source>
</evidence>
<dbReference type="GO" id="GO:0005524">
    <property type="term" value="F:ATP binding"/>
    <property type="evidence" value="ECO:0007669"/>
    <property type="project" value="UniProtKB-KW"/>
</dbReference>
<gene>
    <name evidence="9" type="ORF">MIND_00276400</name>
</gene>
<evidence type="ECO:0000313" key="10">
    <source>
        <dbReference type="Proteomes" id="UP000636479"/>
    </source>
</evidence>
<feature type="region of interest" description="Disordered" evidence="7">
    <location>
        <begin position="48"/>
        <end position="84"/>
    </location>
</feature>
<sequence>MQREAIQIATLFEKPQSSARSPLSPIPVPNENASAAAAISVDPKSALGKEVITRPATRTRRRREIMDSSDESSPSSSSSGPSLRFLVSRKDNNFNESEVTEISSPGSFAGTQEEDEPRPIGFKWILGERLRKRKNTFLALNQTTGELVVAKQYTFDTTRRPGRPSQPSIKREVALMQRVAHPHLAQIIGCDVDVESSFFVLSEIVVGQTVRDKRNAGPLSEPDVRRITSQVLDALVYLHSQDIVHGNLKSSKVYFGADGVCKITGLGCSTACKRDHSRAVPKAIWWTAPEIIRTQYQEWGPPADVWSVGCLLLEMLSGKRPWFDTEAVAVMFKLYHQTARPAVPPDVTLDSGALDLLDKCLALQPQDRMTATQLRQAPFLQVVD</sequence>
<evidence type="ECO:0000256" key="3">
    <source>
        <dbReference type="ARBA" id="ARBA00022679"/>
    </source>
</evidence>
<evidence type="ECO:0000256" key="7">
    <source>
        <dbReference type="SAM" id="MobiDB-lite"/>
    </source>
</evidence>
<evidence type="ECO:0000313" key="9">
    <source>
        <dbReference type="EMBL" id="KAF7312623.1"/>
    </source>
</evidence>
<dbReference type="InterPro" id="IPR000719">
    <property type="entry name" value="Prot_kinase_dom"/>
</dbReference>
<keyword evidence="4" id="KW-0547">Nucleotide-binding</keyword>
<evidence type="ECO:0000259" key="8">
    <source>
        <dbReference type="PROSITE" id="PS50011"/>
    </source>
</evidence>
<feature type="compositionally biased region" description="Low complexity" evidence="7">
    <location>
        <begin position="71"/>
        <end position="82"/>
    </location>
</feature>